<dbReference type="Proteomes" id="UP000231347">
    <property type="component" value="Unassembled WGS sequence"/>
</dbReference>
<evidence type="ECO:0000313" key="2">
    <source>
        <dbReference type="Proteomes" id="UP000231347"/>
    </source>
</evidence>
<dbReference type="EMBL" id="PFDY01000038">
    <property type="protein sequence ID" value="PJE58844.1"/>
    <property type="molecule type" value="Genomic_DNA"/>
</dbReference>
<comment type="caution">
    <text evidence="1">The sequence shown here is derived from an EMBL/GenBank/DDBJ whole genome shotgun (WGS) entry which is preliminary data.</text>
</comment>
<name>A0A2M8KG03_9BACT</name>
<gene>
    <name evidence="1" type="ORF">COU83_01620</name>
</gene>
<organism evidence="1 2">
    <name type="scientific">Candidatus Portnoybacteria bacterium CG10_big_fil_rev_8_21_14_0_10_40_22</name>
    <dbReference type="NCBI Taxonomy" id="1974814"/>
    <lineage>
        <taxon>Bacteria</taxon>
        <taxon>Candidatus Portnoyibacteriota</taxon>
    </lineage>
</organism>
<proteinExistence type="predicted"/>
<protein>
    <submittedName>
        <fullName evidence="1">Uncharacterized protein</fullName>
    </submittedName>
</protein>
<accession>A0A2M8KG03</accession>
<sequence>MLVKFKDLFEVYLFIHGHTTDNPPPPPLDKMKYGETAVIRAQITDTINVIPNLVEVPDDSATGKLIKAMRENQ</sequence>
<evidence type="ECO:0000313" key="1">
    <source>
        <dbReference type="EMBL" id="PJE58844.1"/>
    </source>
</evidence>
<dbReference type="AlphaFoldDB" id="A0A2M8KG03"/>
<reference evidence="2" key="1">
    <citation type="submission" date="2017-09" db="EMBL/GenBank/DDBJ databases">
        <title>Depth-based differentiation of microbial function through sediment-hosted aquifers and enrichment of novel symbionts in the deep terrestrial subsurface.</title>
        <authorList>
            <person name="Probst A.J."/>
            <person name="Ladd B."/>
            <person name="Jarett J.K."/>
            <person name="Geller-Mcgrath D.E."/>
            <person name="Sieber C.M.K."/>
            <person name="Emerson J.B."/>
            <person name="Anantharaman K."/>
            <person name="Thomas B.C."/>
            <person name="Malmstrom R."/>
            <person name="Stieglmeier M."/>
            <person name="Klingl A."/>
            <person name="Woyke T."/>
            <person name="Ryan C.M."/>
            <person name="Banfield J.F."/>
        </authorList>
    </citation>
    <scope>NUCLEOTIDE SEQUENCE [LARGE SCALE GENOMIC DNA]</scope>
</reference>